<comment type="caution">
    <text evidence="1">The sequence shown here is derived from an EMBL/GenBank/DDBJ whole genome shotgun (WGS) entry which is preliminary data.</text>
</comment>
<dbReference type="EMBL" id="BMIK01000015">
    <property type="protein sequence ID" value="GGC40501.1"/>
    <property type="molecule type" value="Genomic_DNA"/>
</dbReference>
<proteinExistence type="predicted"/>
<dbReference type="Pfam" id="PF14125">
    <property type="entry name" value="DUF4292"/>
    <property type="match status" value="1"/>
</dbReference>
<dbReference type="Gene3D" id="2.50.20.10">
    <property type="entry name" value="Lipoprotein localisation LolA/LolB/LppX"/>
    <property type="match status" value="1"/>
</dbReference>
<evidence type="ECO:0008006" key="3">
    <source>
        <dbReference type="Google" id="ProtNLM"/>
    </source>
</evidence>
<name>A0ABQ1MIU5_9SPHI</name>
<sequence>MQGSLLIRIVFLGIVSVAVLSCSSKKAAMSTAALGKEVSRAERLRVLRQMDANRLYFNTFSGRAKSKIAINRDSYDVTANVRIERDKAIWISVTALMGIEAARVLITPDSVKVINRLQAEYISKPFEYLYNFTNDELDFFSLQELLVGNVVHQTVSRDTEVWTNESGYLLRSQHNDLQCSVKLDTNYRPTYTLLNDVIRNQRMEAYYADYQFSEAQVFPSHVKISIAAEAFKLQSEMHYSRLVYNEALDMPFTIPTRYKAIQ</sequence>
<organism evidence="1 2">
    <name type="scientific">Parapedobacter defluvii</name>
    <dbReference type="NCBI Taxonomy" id="2045106"/>
    <lineage>
        <taxon>Bacteria</taxon>
        <taxon>Pseudomonadati</taxon>
        <taxon>Bacteroidota</taxon>
        <taxon>Sphingobacteriia</taxon>
        <taxon>Sphingobacteriales</taxon>
        <taxon>Sphingobacteriaceae</taxon>
        <taxon>Parapedobacter</taxon>
    </lineage>
</organism>
<reference evidence="2" key="1">
    <citation type="journal article" date="2019" name="Int. J. Syst. Evol. Microbiol.">
        <title>The Global Catalogue of Microorganisms (GCM) 10K type strain sequencing project: providing services to taxonomists for standard genome sequencing and annotation.</title>
        <authorList>
            <consortium name="The Broad Institute Genomics Platform"/>
            <consortium name="The Broad Institute Genome Sequencing Center for Infectious Disease"/>
            <person name="Wu L."/>
            <person name="Ma J."/>
        </authorList>
    </citation>
    <scope>NUCLEOTIDE SEQUENCE [LARGE SCALE GENOMIC DNA]</scope>
    <source>
        <strain evidence="2">CGMCC 1.15342</strain>
    </source>
</reference>
<dbReference type="Proteomes" id="UP000597338">
    <property type="component" value="Unassembled WGS sequence"/>
</dbReference>
<evidence type="ECO:0000313" key="2">
    <source>
        <dbReference type="Proteomes" id="UP000597338"/>
    </source>
</evidence>
<evidence type="ECO:0000313" key="1">
    <source>
        <dbReference type="EMBL" id="GGC40501.1"/>
    </source>
</evidence>
<gene>
    <name evidence="1" type="ORF">GCM10011386_35690</name>
</gene>
<protein>
    <recommendedName>
        <fullName evidence="3">DUF4292 domain-containing protein</fullName>
    </recommendedName>
</protein>
<dbReference type="InterPro" id="IPR025634">
    <property type="entry name" value="DUF4292"/>
</dbReference>
<accession>A0ABQ1MIU5</accession>
<keyword evidence="2" id="KW-1185">Reference proteome</keyword>